<evidence type="ECO:0000256" key="1">
    <source>
        <dbReference type="SAM" id="MobiDB-lite"/>
    </source>
</evidence>
<accession>A0A848F8A8</accession>
<name>A0A848F8A8_9BURK</name>
<evidence type="ECO:0000256" key="2">
    <source>
        <dbReference type="SAM" id="SignalP"/>
    </source>
</evidence>
<feature type="signal peptide" evidence="2">
    <location>
        <begin position="1"/>
        <end position="25"/>
    </location>
</feature>
<feature type="chain" id="PRO_5033022380" evidence="2">
    <location>
        <begin position="26"/>
        <end position="225"/>
    </location>
</feature>
<evidence type="ECO:0000313" key="4">
    <source>
        <dbReference type="Proteomes" id="UP000574067"/>
    </source>
</evidence>
<dbReference type="EMBL" id="JABBFW010000006">
    <property type="protein sequence ID" value="NML15438.1"/>
    <property type="molecule type" value="Genomic_DNA"/>
</dbReference>
<evidence type="ECO:0000313" key="3">
    <source>
        <dbReference type="EMBL" id="NML15438.1"/>
    </source>
</evidence>
<gene>
    <name evidence="3" type="ORF">HHL10_10645</name>
</gene>
<keyword evidence="2" id="KW-0732">Signal</keyword>
<comment type="caution">
    <text evidence="3">The sequence shown here is derived from an EMBL/GenBank/DDBJ whole genome shotgun (WGS) entry which is preliminary data.</text>
</comment>
<keyword evidence="4" id="KW-1185">Reference proteome</keyword>
<protein>
    <submittedName>
        <fullName evidence="3">Uncharacterized protein</fullName>
    </submittedName>
</protein>
<dbReference type="AlphaFoldDB" id="A0A848F8A8"/>
<organism evidence="3 4">
    <name type="scientific">Azohydromonas caseinilytica</name>
    <dbReference type="NCBI Taxonomy" id="2728836"/>
    <lineage>
        <taxon>Bacteria</taxon>
        <taxon>Pseudomonadati</taxon>
        <taxon>Pseudomonadota</taxon>
        <taxon>Betaproteobacteria</taxon>
        <taxon>Burkholderiales</taxon>
        <taxon>Sphaerotilaceae</taxon>
        <taxon>Azohydromonas</taxon>
    </lineage>
</organism>
<reference evidence="3 4" key="1">
    <citation type="submission" date="2020-04" db="EMBL/GenBank/DDBJ databases">
        <title>Azohydromonas sp. isolated from soil.</title>
        <authorList>
            <person name="Dahal R.H."/>
        </authorList>
    </citation>
    <scope>NUCLEOTIDE SEQUENCE [LARGE SCALE GENOMIC DNA]</scope>
    <source>
        <strain evidence="3 4">G-1-1-14</strain>
    </source>
</reference>
<dbReference type="RefSeq" id="WP_169160346.1">
    <property type="nucleotide sequence ID" value="NZ_JABBFW010000006.1"/>
</dbReference>
<sequence length="225" mass="24838">MRNSRPVRNALRIIGLVAVSCSAHAQPLGNSTPAAPSFPDLMAPEKSFAAPSLRNCPCSQQNANILAKRGENATLALESLYRQIEEFSHPTTRSLLWTKQRNLESDELIQESIDAGRDPAPPDGTGPATAAPAVPNSLGFTNGGDCKITISVSSPCLAEILRLHEEVHRRACKKFFDSNYNFTVIDYRAKMRMVDYLNEHVEAYSAEIRAIGEQARYWVATRCTF</sequence>
<proteinExistence type="predicted"/>
<feature type="region of interest" description="Disordered" evidence="1">
    <location>
        <begin position="114"/>
        <end position="133"/>
    </location>
</feature>
<dbReference type="Proteomes" id="UP000574067">
    <property type="component" value="Unassembled WGS sequence"/>
</dbReference>